<dbReference type="RefSeq" id="WP_106349348.1">
    <property type="nucleotide sequence ID" value="NZ_PVUE01000009.1"/>
</dbReference>
<evidence type="ECO:0000313" key="6">
    <source>
        <dbReference type="Proteomes" id="UP000237752"/>
    </source>
</evidence>
<keyword evidence="4 5" id="KW-0413">Isomerase</keyword>
<comment type="caution">
    <text evidence="5">The sequence shown here is derived from an EMBL/GenBank/DDBJ whole genome shotgun (WGS) entry which is preliminary data.</text>
</comment>
<dbReference type="InterPro" id="IPR001753">
    <property type="entry name" value="Enoyl-CoA_hydra/iso"/>
</dbReference>
<dbReference type="EMBL" id="PVUE01000009">
    <property type="protein sequence ID" value="PRZ41604.1"/>
    <property type="molecule type" value="Genomic_DNA"/>
</dbReference>
<dbReference type="InterPro" id="IPR029045">
    <property type="entry name" value="ClpP/crotonase-like_dom_sf"/>
</dbReference>
<keyword evidence="3" id="KW-0576">Peroxisome</keyword>
<accession>A0A2T0ZZ93</accession>
<keyword evidence="6" id="KW-1185">Reference proteome</keyword>
<evidence type="ECO:0000256" key="2">
    <source>
        <dbReference type="ARBA" id="ARBA00005254"/>
    </source>
</evidence>
<organism evidence="5 6">
    <name type="scientific">Antricoccus suffuscus</name>
    <dbReference type="NCBI Taxonomy" id="1629062"/>
    <lineage>
        <taxon>Bacteria</taxon>
        <taxon>Bacillati</taxon>
        <taxon>Actinomycetota</taxon>
        <taxon>Actinomycetes</taxon>
        <taxon>Geodermatophilales</taxon>
        <taxon>Antricoccaceae</taxon>
        <taxon>Antricoccus</taxon>
    </lineage>
</organism>
<dbReference type="OrthoDB" id="9777711at2"/>
<comment type="subcellular location">
    <subcellularLocation>
        <location evidence="1">Peroxisome</location>
    </subcellularLocation>
</comment>
<evidence type="ECO:0000256" key="1">
    <source>
        <dbReference type="ARBA" id="ARBA00004275"/>
    </source>
</evidence>
<reference evidence="5 6" key="1">
    <citation type="submission" date="2018-03" db="EMBL/GenBank/DDBJ databases">
        <title>Genomic Encyclopedia of Archaeal and Bacterial Type Strains, Phase II (KMG-II): from individual species to whole genera.</title>
        <authorList>
            <person name="Goeker M."/>
        </authorList>
    </citation>
    <scope>NUCLEOTIDE SEQUENCE [LARGE SCALE GENOMIC DNA]</scope>
    <source>
        <strain evidence="5 6">DSM 100065</strain>
    </source>
</reference>
<gene>
    <name evidence="5" type="ORF">CLV47_109151</name>
</gene>
<dbReference type="AlphaFoldDB" id="A0A2T0ZZ93"/>
<evidence type="ECO:0000256" key="4">
    <source>
        <dbReference type="ARBA" id="ARBA00023235"/>
    </source>
</evidence>
<dbReference type="GO" id="GO:0004165">
    <property type="term" value="F:delta(3)-delta(2)-enoyl-CoA isomerase activity"/>
    <property type="evidence" value="ECO:0007669"/>
    <property type="project" value="UniProtKB-ARBA"/>
</dbReference>
<dbReference type="Gene3D" id="1.10.12.10">
    <property type="entry name" value="Lyase 2-enoyl-coa Hydratase, Chain A, domain 2"/>
    <property type="match status" value="1"/>
</dbReference>
<evidence type="ECO:0000313" key="5">
    <source>
        <dbReference type="EMBL" id="PRZ41604.1"/>
    </source>
</evidence>
<dbReference type="Pfam" id="PF00378">
    <property type="entry name" value="ECH_1"/>
    <property type="match status" value="1"/>
</dbReference>
<dbReference type="Proteomes" id="UP000237752">
    <property type="component" value="Unassembled WGS sequence"/>
</dbReference>
<dbReference type="InterPro" id="IPR051053">
    <property type="entry name" value="ECH/Chromodomain_protein"/>
</dbReference>
<dbReference type="Gene3D" id="3.90.226.10">
    <property type="entry name" value="2-enoyl-CoA Hydratase, Chain A, domain 1"/>
    <property type="match status" value="1"/>
</dbReference>
<dbReference type="PANTHER" id="PTHR43684:SF1">
    <property type="entry name" value="ENOYL-COA DELTA ISOMERASE 2"/>
    <property type="match status" value="1"/>
</dbReference>
<dbReference type="PANTHER" id="PTHR43684">
    <property type="match status" value="1"/>
</dbReference>
<protein>
    <submittedName>
        <fullName evidence="5">2-(1,2-epoxy-1,2-dihydrophenyl)acetyl-CoA isomerase</fullName>
    </submittedName>
</protein>
<dbReference type="SUPFAM" id="SSF52096">
    <property type="entry name" value="ClpP/crotonase"/>
    <property type="match status" value="1"/>
</dbReference>
<evidence type="ECO:0000256" key="3">
    <source>
        <dbReference type="ARBA" id="ARBA00023140"/>
    </source>
</evidence>
<dbReference type="CDD" id="cd06558">
    <property type="entry name" value="crotonase-like"/>
    <property type="match status" value="1"/>
</dbReference>
<proteinExistence type="inferred from homology"/>
<dbReference type="InterPro" id="IPR014748">
    <property type="entry name" value="Enoyl-CoA_hydra_C"/>
</dbReference>
<name>A0A2T0ZZ93_9ACTN</name>
<sequence length="270" mass="28552">MTSVETKPVLLEIDDAIATVTLNRPDKLNTFSEPLMDNLLTALEEVSGNDDVRVLILTGSGRAFSAGGDLGNISGNEGPPKSQTPIPTAINTLRARVRVVQMLHDMPKVTIAAINGACAGAGLSLAAACDIRYASSKAAFNTAFLTAGLSGDFGISWTFQRLVGPSRARELMFAAEKFTAARALEIGLVSDVREPDELMPFVASRAVLMATRSPLALAAMKGCLNGAQDQTFATALDNEIAAHVQVGRTEDCREAASAFLEKRAPVFKGR</sequence>
<comment type="similarity">
    <text evidence="2">Belongs to the enoyl-CoA hydratase/isomerase family.</text>
</comment>